<dbReference type="SUPFAM" id="SSF56731">
    <property type="entry name" value="DNA primase core"/>
    <property type="match status" value="1"/>
</dbReference>
<dbReference type="GO" id="GO:0006269">
    <property type="term" value="P:DNA replication, synthesis of primer"/>
    <property type="evidence" value="ECO:0007669"/>
    <property type="project" value="UniProtKB-UniRule"/>
</dbReference>
<comment type="caution">
    <text evidence="14">The sequence shown here is derived from an EMBL/GenBank/DDBJ whole genome shotgun (WGS) entry which is preliminary data.</text>
</comment>
<dbReference type="InterPro" id="IPR019475">
    <property type="entry name" value="DNA_primase_DnaB-bd"/>
</dbReference>
<evidence type="ECO:0000256" key="3">
    <source>
        <dbReference type="ARBA" id="ARBA00022679"/>
    </source>
</evidence>
<evidence type="ECO:0000256" key="8">
    <source>
        <dbReference type="ARBA" id="ARBA00022833"/>
    </source>
</evidence>
<evidence type="ECO:0000256" key="5">
    <source>
        <dbReference type="ARBA" id="ARBA00022705"/>
    </source>
</evidence>
<dbReference type="GO" id="GO:0008270">
    <property type="term" value="F:zinc ion binding"/>
    <property type="evidence" value="ECO:0007669"/>
    <property type="project" value="UniProtKB-UniRule"/>
</dbReference>
<dbReference type="InterPro" id="IPR006171">
    <property type="entry name" value="TOPRIM_dom"/>
</dbReference>
<dbReference type="GO" id="GO:1990077">
    <property type="term" value="C:primosome complex"/>
    <property type="evidence" value="ECO:0007669"/>
    <property type="project" value="UniProtKB-KW"/>
</dbReference>
<dbReference type="SMART" id="SM00493">
    <property type="entry name" value="TOPRIM"/>
    <property type="match status" value="1"/>
</dbReference>
<comment type="similarity">
    <text evidence="12">Belongs to the DnaG primase family.</text>
</comment>
<gene>
    <name evidence="12" type="primary">dnaG</name>
    <name evidence="14" type="ORF">GCM10007100_28200</name>
</gene>
<dbReference type="AlphaFoldDB" id="A0A918WNF0"/>
<dbReference type="InterPro" id="IPR030846">
    <property type="entry name" value="DnaG_bac"/>
</dbReference>
<evidence type="ECO:0000256" key="6">
    <source>
        <dbReference type="ARBA" id="ARBA00022723"/>
    </source>
</evidence>
<keyword evidence="15" id="KW-1185">Reference proteome</keyword>
<keyword evidence="9" id="KW-0460">Magnesium</keyword>
<dbReference type="InterPro" id="IPR006295">
    <property type="entry name" value="DNA_primase_DnaG"/>
</dbReference>
<dbReference type="Gene3D" id="3.90.980.10">
    <property type="entry name" value="DNA primase, catalytic core, N-terminal domain"/>
    <property type="match status" value="1"/>
</dbReference>
<dbReference type="Gene3D" id="3.90.580.10">
    <property type="entry name" value="Zinc finger, CHC2-type domain"/>
    <property type="match status" value="1"/>
</dbReference>
<dbReference type="PROSITE" id="PS50880">
    <property type="entry name" value="TOPRIM"/>
    <property type="match status" value="1"/>
</dbReference>
<organism evidence="14 15">
    <name type="scientific">Roseibacillus persicicus</name>
    <dbReference type="NCBI Taxonomy" id="454148"/>
    <lineage>
        <taxon>Bacteria</taxon>
        <taxon>Pseudomonadati</taxon>
        <taxon>Verrucomicrobiota</taxon>
        <taxon>Verrucomicrobiia</taxon>
        <taxon>Verrucomicrobiales</taxon>
        <taxon>Verrucomicrobiaceae</taxon>
        <taxon>Roseibacillus</taxon>
    </lineage>
</organism>
<feature type="domain" description="Toprim" evidence="13">
    <location>
        <begin position="265"/>
        <end position="346"/>
    </location>
</feature>
<keyword evidence="1 12" id="KW-0240">DNA-directed RNA polymerase</keyword>
<accession>A0A918WNF0</accession>
<keyword evidence="3 12" id="KW-0808">Transferase</keyword>
<evidence type="ECO:0000256" key="7">
    <source>
        <dbReference type="ARBA" id="ARBA00022771"/>
    </source>
</evidence>
<dbReference type="InterPro" id="IPR002694">
    <property type="entry name" value="Znf_CHC2"/>
</dbReference>
<comment type="subunit">
    <text evidence="12">Monomer. Interacts with DnaB.</text>
</comment>
<keyword evidence="11 12" id="KW-0804">Transcription</keyword>
<evidence type="ECO:0000256" key="4">
    <source>
        <dbReference type="ARBA" id="ARBA00022695"/>
    </source>
</evidence>
<dbReference type="Proteomes" id="UP000644507">
    <property type="component" value="Unassembled WGS sequence"/>
</dbReference>
<evidence type="ECO:0000256" key="2">
    <source>
        <dbReference type="ARBA" id="ARBA00022515"/>
    </source>
</evidence>
<dbReference type="GO" id="GO:0003899">
    <property type="term" value="F:DNA-directed RNA polymerase activity"/>
    <property type="evidence" value="ECO:0007669"/>
    <property type="project" value="UniProtKB-UniRule"/>
</dbReference>
<dbReference type="InterPro" id="IPR037068">
    <property type="entry name" value="DNA_primase_core_N_sf"/>
</dbReference>
<dbReference type="CDD" id="cd03364">
    <property type="entry name" value="TOPRIM_DnaG_primases"/>
    <property type="match status" value="1"/>
</dbReference>
<dbReference type="Pfam" id="PF13155">
    <property type="entry name" value="Toprim_2"/>
    <property type="match status" value="1"/>
</dbReference>
<dbReference type="EMBL" id="BMXI01000012">
    <property type="protein sequence ID" value="GHC59402.1"/>
    <property type="molecule type" value="Genomic_DNA"/>
</dbReference>
<evidence type="ECO:0000256" key="1">
    <source>
        <dbReference type="ARBA" id="ARBA00022478"/>
    </source>
</evidence>
<comment type="function">
    <text evidence="12">RNA polymerase that catalyzes the synthesis of short RNA molecules used as primers for DNA polymerase during DNA replication.</text>
</comment>
<dbReference type="Pfam" id="PF01807">
    <property type="entry name" value="Zn_ribbon_DnaG"/>
    <property type="match status" value="1"/>
</dbReference>
<dbReference type="PANTHER" id="PTHR30313:SF2">
    <property type="entry name" value="DNA PRIMASE"/>
    <property type="match status" value="1"/>
</dbReference>
<evidence type="ECO:0000259" key="13">
    <source>
        <dbReference type="PROSITE" id="PS50880"/>
    </source>
</evidence>
<dbReference type="GO" id="GO:0003677">
    <property type="term" value="F:DNA binding"/>
    <property type="evidence" value="ECO:0007669"/>
    <property type="project" value="UniProtKB-KW"/>
</dbReference>
<keyword evidence="4 12" id="KW-0548">Nucleotidyltransferase</keyword>
<dbReference type="RefSeq" id="WP_189571033.1">
    <property type="nucleotide sequence ID" value="NZ_BMXI01000012.1"/>
</dbReference>
<dbReference type="InterPro" id="IPR034151">
    <property type="entry name" value="TOPRIM_DnaG_bac"/>
</dbReference>
<keyword evidence="7 12" id="KW-0863">Zinc-finger</keyword>
<evidence type="ECO:0000256" key="9">
    <source>
        <dbReference type="ARBA" id="ARBA00022842"/>
    </source>
</evidence>
<dbReference type="Pfam" id="PF08275">
    <property type="entry name" value="DNAG_N"/>
    <property type="match status" value="1"/>
</dbReference>
<keyword evidence="6 12" id="KW-0479">Metal-binding</keyword>
<protein>
    <recommendedName>
        <fullName evidence="12">DNA primase</fullName>
        <ecNumber evidence="12">2.7.7.101</ecNumber>
    </recommendedName>
</protein>
<dbReference type="InterPro" id="IPR036977">
    <property type="entry name" value="DNA_primase_Znf_CHC2"/>
</dbReference>
<comment type="cofactor">
    <cofactor evidence="12">
        <name>Zn(2+)</name>
        <dbReference type="ChEBI" id="CHEBI:29105"/>
    </cofactor>
    <text evidence="12">Binds 1 zinc ion per monomer.</text>
</comment>
<name>A0A918WNF0_9BACT</name>
<keyword evidence="8 12" id="KW-0862">Zinc</keyword>
<keyword evidence="2 12" id="KW-0639">Primosome</keyword>
<reference evidence="14" key="1">
    <citation type="journal article" date="2014" name="Int. J. Syst. Evol. Microbiol.">
        <title>Complete genome sequence of Corynebacterium casei LMG S-19264T (=DSM 44701T), isolated from a smear-ripened cheese.</title>
        <authorList>
            <consortium name="US DOE Joint Genome Institute (JGI-PGF)"/>
            <person name="Walter F."/>
            <person name="Albersmeier A."/>
            <person name="Kalinowski J."/>
            <person name="Ruckert C."/>
        </authorList>
    </citation>
    <scope>NUCLEOTIDE SEQUENCE</scope>
    <source>
        <strain evidence="14">KCTC 12988</strain>
    </source>
</reference>
<keyword evidence="10 12" id="KW-0238">DNA-binding</keyword>
<sequence length="599" mass="66648">MAQIPPETKELILAQTDIVDLINGYVPLRRAGSVFKANCPFHTEKTPSFNVNPAMQRYKCFGCGEGGDAISFLMKFKNMPFPDALRELATKAGVTIIEEVEDPEAIRARQIRSRLLELQNKATRYMHELLLSHPDAEHARAYLKGRGYGKEMAEKWEVGWMPGNPRMFLNWAKDAGFSGRELCGTGMASQKDEGNPRAGLYVRFRDRLMFPIKNDYGDIIGFSGRQLVEDKKSGKYVNSPETALFKKSRVFFGLDKARRAIGREKFALITEGQIDVIACHEAGLENTIGTMGTATTPDHARMLKRYTESVVACFDSDSAGHKAIAKIFSECAALGLEVRVATLPEGQDPDSLIKSQGVEAFRALLDKASGFFDYQIDHAILTSDLSQPVKKANLARDLAVYLKKVAEPVTRDSLMAHCATRLGLGLPEFRETLNRTKEERSYAPKDDGEQQRVEPRVYNDSVLLLCLLALQSMEVQDWLCEQTESLIETLANLPGQDTLVRILGQRPDPAQPASINRFLGECEPADSLTLASALEKPAPPNPLEHAIRELNLLSRKSLEKRRSEISSQLRDSSLDSAQILALMTEANEISKTLRDSNNP</sequence>
<dbReference type="InterPro" id="IPR013264">
    <property type="entry name" value="DNAG_N"/>
</dbReference>
<dbReference type="EC" id="2.7.7.101" evidence="12"/>
<dbReference type="InterPro" id="IPR050219">
    <property type="entry name" value="DnaG_primase"/>
</dbReference>
<proteinExistence type="inferred from homology"/>
<dbReference type="SUPFAM" id="SSF57783">
    <property type="entry name" value="Zinc beta-ribbon"/>
    <property type="match status" value="1"/>
</dbReference>
<dbReference type="FunFam" id="3.90.580.10:FF:000001">
    <property type="entry name" value="DNA primase"/>
    <property type="match status" value="1"/>
</dbReference>
<dbReference type="GO" id="GO:0000428">
    <property type="term" value="C:DNA-directed RNA polymerase complex"/>
    <property type="evidence" value="ECO:0007669"/>
    <property type="project" value="UniProtKB-KW"/>
</dbReference>
<comment type="catalytic activity">
    <reaction evidence="12">
        <text>ssDNA + n NTP = ssDNA/pppN(pN)n-1 hybrid + (n-1) diphosphate.</text>
        <dbReference type="EC" id="2.7.7.101"/>
    </reaction>
</comment>
<evidence type="ECO:0000313" key="15">
    <source>
        <dbReference type="Proteomes" id="UP000644507"/>
    </source>
</evidence>
<dbReference type="NCBIfam" id="TIGR01391">
    <property type="entry name" value="dnaG"/>
    <property type="match status" value="1"/>
</dbReference>
<evidence type="ECO:0000256" key="11">
    <source>
        <dbReference type="ARBA" id="ARBA00023163"/>
    </source>
</evidence>
<reference evidence="14" key="2">
    <citation type="submission" date="2020-09" db="EMBL/GenBank/DDBJ databases">
        <authorList>
            <person name="Sun Q."/>
            <person name="Kim S."/>
        </authorList>
    </citation>
    <scope>NUCLEOTIDE SEQUENCE</scope>
    <source>
        <strain evidence="14">KCTC 12988</strain>
    </source>
</reference>
<dbReference type="Gene3D" id="3.40.1360.10">
    <property type="match status" value="1"/>
</dbReference>
<evidence type="ECO:0000313" key="14">
    <source>
        <dbReference type="EMBL" id="GHC59402.1"/>
    </source>
</evidence>
<evidence type="ECO:0000256" key="10">
    <source>
        <dbReference type="ARBA" id="ARBA00023125"/>
    </source>
</evidence>
<keyword evidence="5 12" id="KW-0235">DNA replication</keyword>
<evidence type="ECO:0000256" key="12">
    <source>
        <dbReference type="HAMAP-Rule" id="MF_00974"/>
    </source>
</evidence>
<dbReference type="PANTHER" id="PTHR30313">
    <property type="entry name" value="DNA PRIMASE"/>
    <property type="match status" value="1"/>
</dbReference>
<dbReference type="GO" id="GO:0005737">
    <property type="term" value="C:cytoplasm"/>
    <property type="evidence" value="ECO:0007669"/>
    <property type="project" value="TreeGrafter"/>
</dbReference>
<feature type="zinc finger region" description="CHC2-type" evidence="12">
    <location>
        <begin position="39"/>
        <end position="63"/>
    </location>
</feature>
<comment type="domain">
    <text evidence="12">Contains an N-terminal zinc-binding domain, a central core domain that contains the primase activity, and a C-terminal DnaB-binding domain.</text>
</comment>
<dbReference type="Pfam" id="PF10410">
    <property type="entry name" value="DnaB_bind"/>
    <property type="match status" value="1"/>
</dbReference>
<dbReference type="SMART" id="SM00400">
    <property type="entry name" value="ZnF_CHCC"/>
    <property type="match status" value="1"/>
</dbReference>
<dbReference type="HAMAP" id="MF_00974">
    <property type="entry name" value="DNA_primase_DnaG"/>
    <property type="match status" value="1"/>
</dbReference>